<protein>
    <recommendedName>
        <fullName evidence="1">N-acetyltransferase domain-containing protein</fullName>
    </recommendedName>
</protein>
<dbReference type="PROSITE" id="PS51186">
    <property type="entry name" value="GNAT"/>
    <property type="match status" value="1"/>
</dbReference>
<gene>
    <name evidence="2" type="ORF">CH338_17385</name>
</gene>
<dbReference type="InterPro" id="IPR016181">
    <property type="entry name" value="Acyl_CoA_acyltransferase"/>
</dbReference>
<dbReference type="Proteomes" id="UP000248863">
    <property type="component" value="Unassembled WGS sequence"/>
</dbReference>
<proteinExistence type="predicted"/>
<dbReference type="AlphaFoldDB" id="A0A327KCT2"/>
<evidence type="ECO:0000259" key="1">
    <source>
        <dbReference type="PROSITE" id="PS51186"/>
    </source>
</evidence>
<dbReference type="RefSeq" id="WP_111358398.1">
    <property type="nucleotide sequence ID" value="NZ_NHSK01000051.1"/>
</dbReference>
<dbReference type="InterPro" id="IPR000182">
    <property type="entry name" value="GNAT_dom"/>
</dbReference>
<name>A0A327KCT2_9BRAD</name>
<accession>A0A327KCT2</accession>
<comment type="caution">
    <text evidence="2">The sequence shown here is derived from an EMBL/GenBank/DDBJ whole genome shotgun (WGS) entry which is preliminary data.</text>
</comment>
<dbReference type="GO" id="GO:0016747">
    <property type="term" value="F:acyltransferase activity, transferring groups other than amino-acyl groups"/>
    <property type="evidence" value="ECO:0007669"/>
    <property type="project" value="InterPro"/>
</dbReference>
<sequence>MTTKPRVRGLFPGAPAPASVRLADVTADNWRDVAALELEPEQRDLVAGNLYSIAESKFDPLARPRAIYAGSELVGFLMYDVGSDDPRRAVIYRFMIDRRFQGFGYGRAALERALDEIRAVPDVATIAICYEPANPAKKLYASVGFVEIGSDEDGEVIAELPVTAA</sequence>
<reference evidence="2 3" key="1">
    <citation type="submission" date="2017-07" db="EMBL/GenBank/DDBJ databases">
        <title>Draft Genome Sequences of Select Purple Nonsulfur Bacteria.</title>
        <authorList>
            <person name="Lasarre B."/>
            <person name="Mckinlay J.B."/>
        </authorList>
    </citation>
    <scope>NUCLEOTIDE SEQUENCE [LARGE SCALE GENOMIC DNA]</scope>
    <source>
        <strain evidence="2 3">DSM 11907</strain>
    </source>
</reference>
<feature type="domain" description="N-acetyltransferase" evidence="1">
    <location>
        <begin position="20"/>
        <end position="163"/>
    </location>
</feature>
<organism evidence="2 3">
    <name type="scientific">Rhodoplanes elegans</name>
    <dbReference type="NCBI Taxonomy" id="29408"/>
    <lineage>
        <taxon>Bacteria</taxon>
        <taxon>Pseudomonadati</taxon>
        <taxon>Pseudomonadota</taxon>
        <taxon>Alphaproteobacteria</taxon>
        <taxon>Hyphomicrobiales</taxon>
        <taxon>Nitrobacteraceae</taxon>
        <taxon>Rhodoplanes</taxon>
    </lineage>
</organism>
<dbReference type="SUPFAM" id="SSF55729">
    <property type="entry name" value="Acyl-CoA N-acyltransferases (Nat)"/>
    <property type="match status" value="1"/>
</dbReference>
<dbReference type="CDD" id="cd04301">
    <property type="entry name" value="NAT_SF"/>
    <property type="match status" value="1"/>
</dbReference>
<dbReference type="Gene3D" id="3.40.630.30">
    <property type="match status" value="1"/>
</dbReference>
<evidence type="ECO:0000313" key="2">
    <source>
        <dbReference type="EMBL" id="RAI36600.1"/>
    </source>
</evidence>
<dbReference type="Pfam" id="PF00583">
    <property type="entry name" value="Acetyltransf_1"/>
    <property type="match status" value="1"/>
</dbReference>
<dbReference type="OrthoDB" id="9127144at2"/>
<keyword evidence="3" id="KW-1185">Reference proteome</keyword>
<evidence type="ECO:0000313" key="3">
    <source>
        <dbReference type="Proteomes" id="UP000248863"/>
    </source>
</evidence>
<dbReference type="EMBL" id="NPEU01000213">
    <property type="protein sequence ID" value="RAI36600.1"/>
    <property type="molecule type" value="Genomic_DNA"/>
</dbReference>